<feature type="domain" description="Aminotransferase class I/classII large" evidence="1">
    <location>
        <begin position="73"/>
        <end position="253"/>
    </location>
</feature>
<keyword evidence="2" id="KW-0032">Aminotransferase</keyword>
<dbReference type="SUPFAM" id="SSF53383">
    <property type="entry name" value="PLP-dependent transferases"/>
    <property type="match status" value="1"/>
</dbReference>
<dbReference type="OrthoDB" id="9553355at2"/>
<dbReference type="InterPro" id="IPR004839">
    <property type="entry name" value="Aminotransferase_I/II_large"/>
</dbReference>
<proteinExistence type="predicted"/>
<dbReference type="InterPro" id="IPR015421">
    <property type="entry name" value="PyrdxlP-dep_Trfase_major"/>
</dbReference>
<dbReference type="Pfam" id="PF00155">
    <property type="entry name" value="Aminotran_1_2"/>
    <property type="match status" value="1"/>
</dbReference>
<dbReference type="GO" id="GO:0030170">
    <property type="term" value="F:pyridoxal phosphate binding"/>
    <property type="evidence" value="ECO:0007669"/>
    <property type="project" value="InterPro"/>
</dbReference>
<organism evidence="2 3">
    <name type="scientific">Trinickia dinghuensis</name>
    <dbReference type="NCBI Taxonomy" id="2291023"/>
    <lineage>
        <taxon>Bacteria</taxon>
        <taxon>Pseudomonadati</taxon>
        <taxon>Pseudomonadota</taxon>
        <taxon>Betaproteobacteria</taxon>
        <taxon>Burkholderiales</taxon>
        <taxon>Burkholderiaceae</taxon>
        <taxon>Trinickia</taxon>
    </lineage>
</organism>
<evidence type="ECO:0000259" key="1">
    <source>
        <dbReference type="Pfam" id="PF00155"/>
    </source>
</evidence>
<name>A0A3D8JZS8_9BURK</name>
<reference evidence="2 3" key="1">
    <citation type="submission" date="2018-08" db="EMBL/GenBank/DDBJ databases">
        <title>Paraburkholderia sp. DHOM06 isolated from forest soil.</title>
        <authorList>
            <person name="Gao Z.-H."/>
            <person name="Qiu L.-H."/>
        </authorList>
    </citation>
    <scope>NUCLEOTIDE SEQUENCE [LARGE SCALE GENOMIC DNA]</scope>
    <source>
        <strain evidence="2 3">DHOM06</strain>
    </source>
</reference>
<dbReference type="AlphaFoldDB" id="A0A3D8JZS8"/>
<keyword evidence="2" id="KW-0808">Transferase</keyword>
<sequence>MTRNYQIATYQDFLQTRQYSFQQLELAESEYEVRHGIAPYNVSLWDADPAFVSGLGIQPSLRVPSSPFEYVFSYRVSSELKRDIAGKLGYTGHRAVLLTPSGTAANLVVLNLLRHLGKTRLWIVLPSYFQVPIAAQEIGFEVFCDHAKQDGLGWSAPDLSALDVQTDVVWVTHPIYGIGETFTPATIETLRRYMAAGGLVVGDECQCMVGTELGRHVEQSSGFIGTYSPHKSVCMNGVKLGAVIADLQHVETLEYLSDIWAGPLTRMSISDAEHFLSRNFDEMLLAVHGKLAESEVAVRSICEQFGCTLLGSTGPYRAVHVNGISRDLELSLPYVSQLIHETGTSFLPSYVNLGPTDAPFSFRVNLARRGIAMEGALGRLLGAIRDSCPI</sequence>
<gene>
    <name evidence="2" type="ORF">DWV00_12500</name>
</gene>
<dbReference type="InterPro" id="IPR015424">
    <property type="entry name" value="PyrdxlP-dep_Trfase"/>
</dbReference>
<evidence type="ECO:0000313" key="2">
    <source>
        <dbReference type="EMBL" id="RDU98156.1"/>
    </source>
</evidence>
<dbReference type="GO" id="GO:0008483">
    <property type="term" value="F:transaminase activity"/>
    <property type="evidence" value="ECO:0007669"/>
    <property type="project" value="UniProtKB-KW"/>
</dbReference>
<comment type="caution">
    <text evidence="2">The sequence shown here is derived from an EMBL/GenBank/DDBJ whole genome shotgun (WGS) entry which is preliminary data.</text>
</comment>
<accession>A0A3D8JZS8</accession>
<dbReference type="Proteomes" id="UP000256838">
    <property type="component" value="Unassembled WGS sequence"/>
</dbReference>
<evidence type="ECO:0000313" key="3">
    <source>
        <dbReference type="Proteomes" id="UP000256838"/>
    </source>
</evidence>
<keyword evidence="3" id="KW-1185">Reference proteome</keyword>
<protein>
    <submittedName>
        <fullName evidence="2">Aminotransferase class I/II-fold pyridoxal phosphate-dependent enzyme</fullName>
    </submittedName>
</protein>
<dbReference type="EMBL" id="QRGA01000007">
    <property type="protein sequence ID" value="RDU98156.1"/>
    <property type="molecule type" value="Genomic_DNA"/>
</dbReference>
<dbReference type="Gene3D" id="3.40.640.10">
    <property type="entry name" value="Type I PLP-dependent aspartate aminotransferase-like (Major domain)"/>
    <property type="match status" value="1"/>
</dbReference>